<evidence type="ECO:0000256" key="1">
    <source>
        <dbReference type="ARBA" id="ARBA00001947"/>
    </source>
</evidence>
<evidence type="ECO:0000256" key="4">
    <source>
        <dbReference type="ARBA" id="ARBA00022833"/>
    </source>
</evidence>
<dbReference type="PANTHER" id="PTHR43808:SF31">
    <property type="entry name" value="N-ACETYL-L-CITRULLINE DEACETYLASE"/>
    <property type="match status" value="1"/>
</dbReference>
<dbReference type="Pfam" id="PF07687">
    <property type="entry name" value="M20_dimer"/>
    <property type="match status" value="1"/>
</dbReference>
<dbReference type="InterPro" id="IPR001261">
    <property type="entry name" value="ArgE/DapE_CS"/>
</dbReference>
<proteinExistence type="predicted"/>
<keyword evidence="2" id="KW-0479">Metal-binding</keyword>
<dbReference type="PANTHER" id="PTHR43808">
    <property type="entry name" value="ACETYLORNITHINE DEACETYLASE"/>
    <property type="match status" value="1"/>
</dbReference>
<dbReference type="InterPro" id="IPR002933">
    <property type="entry name" value="Peptidase_M20"/>
</dbReference>
<dbReference type="EMBL" id="MFEY01000007">
    <property type="protein sequence ID" value="OGE90055.1"/>
    <property type="molecule type" value="Genomic_DNA"/>
</dbReference>
<sequence>MNERLKKEIIRLTAQLIAFRSTADNPSELAACAYFIAKWFAGLPVRVLRFHSRGVPSIVVLPQGVTKPRVFLNGHFDVVAGETSQFRMRRAAGRLIGRGTIDMKAQVAVMMVLMRELTLRGQRDVGLMLVGDEELGGINGTKYLLSRGQRSAFVIAGEPSDLRIASEAKGILNLELTARGRSAHTARPYQGINAIDLLAQALVRISRALPIPSKRRNASVTTCVATTIQGGMASNQVPVQARSTLNIRYAPADRPQALEKNIAKLAGRGIAVKRLSVDPAAHCDPANPYLLKLARSITTVTRRPAAVVRKAAGSDIRHFTQAGIPGVVFGPSGGGSAHSAKEWIGVSSLVTFYEVLEKFVTSL</sequence>
<dbReference type="PROSITE" id="PS00759">
    <property type="entry name" value="ARGE_DAPE_CPG2_2"/>
    <property type="match status" value="1"/>
</dbReference>
<evidence type="ECO:0000313" key="6">
    <source>
        <dbReference type="EMBL" id="OGE90055.1"/>
    </source>
</evidence>
<dbReference type="GO" id="GO:0006526">
    <property type="term" value="P:L-arginine biosynthetic process"/>
    <property type="evidence" value="ECO:0007669"/>
    <property type="project" value="TreeGrafter"/>
</dbReference>
<dbReference type="Gene3D" id="3.40.630.10">
    <property type="entry name" value="Zn peptidases"/>
    <property type="match status" value="1"/>
</dbReference>
<evidence type="ECO:0000259" key="5">
    <source>
        <dbReference type="Pfam" id="PF07687"/>
    </source>
</evidence>
<dbReference type="InterPro" id="IPR050072">
    <property type="entry name" value="Peptidase_M20A"/>
</dbReference>
<dbReference type="SUPFAM" id="SSF53187">
    <property type="entry name" value="Zn-dependent exopeptidases"/>
    <property type="match status" value="1"/>
</dbReference>
<dbReference type="Proteomes" id="UP000177682">
    <property type="component" value="Unassembled WGS sequence"/>
</dbReference>
<protein>
    <recommendedName>
        <fullName evidence="5">Peptidase M20 dimerisation domain-containing protein</fullName>
    </recommendedName>
</protein>
<dbReference type="InterPro" id="IPR011650">
    <property type="entry name" value="Peptidase_M20_dimer"/>
</dbReference>
<reference evidence="6 7" key="1">
    <citation type="journal article" date="2016" name="Nat. Commun.">
        <title>Thousands of microbial genomes shed light on interconnected biogeochemical processes in an aquifer system.</title>
        <authorList>
            <person name="Anantharaman K."/>
            <person name="Brown C.T."/>
            <person name="Hug L.A."/>
            <person name="Sharon I."/>
            <person name="Castelle C.J."/>
            <person name="Probst A.J."/>
            <person name="Thomas B.C."/>
            <person name="Singh A."/>
            <person name="Wilkins M.J."/>
            <person name="Karaoz U."/>
            <person name="Brodie E.L."/>
            <person name="Williams K.H."/>
            <person name="Hubbard S.S."/>
            <person name="Banfield J.F."/>
        </authorList>
    </citation>
    <scope>NUCLEOTIDE SEQUENCE [LARGE SCALE GENOMIC DNA]</scope>
</reference>
<dbReference type="SUPFAM" id="SSF55031">
    <property type="entry name" value="Bacterial exopeptidase dimerisation domain"/>
    <property type="match status" value="1"/>
</dbReference>
<dbReference type="Pfam" id="PF01546">
    <property type="entry name" value="Peptidase_M20"/>
    <property type="match status" value="1"/>
</dbReference>
<name>A0A1F5PJC9_9BACT</name>
<accession>A0A1F5PJC9</accession>
<dbReference type="AlphaFoldDB" id="A0A1F5PJC9"/>
<comment type="caution">
    <text evidence="6">The sequence shown here is derived from an EMBL/GenBank/DDBJ whole genome shotgun (WGS) entry which is preliminary data.</text>
</comment>
<gene>
    <name evidence="6" type="ORF">A3E29_03020</name>
</gene>
<dbReference type="Gene3D" id="3.30.70.360">
    <property type="match status" value="1"/>
</dbReference>
<evidence type="ECO:0000256" key="2">
    <source>
        <dbReference type="ARBA" id="ARBA00022723"/>
    </source>
</evidence>
<organism evidence="6 7">
    <name type="scientific">Candidatus Doudnabacteria bacterium RIFCSPHIGHO2_12_FULL_48_16</name>
    <dbReference type="NCBI Taxonomy" id="1817838"/>
    <lineage>
        <taxon>Bacteria</taxon>
        <taxon>Candidatus Doudnaibacteriota</taxon>
    </lineage>
</organism>
<evidence type="ECO:0000256" key="3">
    <source>
        <dbReference type="ARBA" id="ARBA00022801"/>
    </source>
</evidence>
<dbReference type="GO" id="GO:0008777">
    <property type="term" value="F:acetylornithine deacetylase activity"/>
    <property type="evidence" value="ECO:0007669"/>
    <property type="project" value="TreeGrafter"/>
</dbReference>
<dbReference type="InterPro" id="IPR036264">
    <property type="entry name" value="Bact_exopeptidase_dim_dom"/>
</dbReference>
<comment type="cofactor">
    <cofactor evidence="1">
        <name>Zn(2+)</name>
        <dbReference type="ChEBI" id="CHEBI:29105"/>
    </cofactor>
</comment>
<dbReference type="GO" id="GO:0046872">
    <property type="term" value="F:metal ion binding"/>
    <property type="evidence" value="ECO:0007669"/>
    <property type="project" value="UniProtKB-KW"/>
</dbReference>
<keyword evidence="3" id="KW-0378">Hydrolase</keyword>
<keyword evidence="4" id="KW-0862">Zinc</keyword>
<feature type="domain" description="Peptidase M20 dimerisation" evidence="5">
    <location>
        <begin position="167"/>
        <end position="266"/>
    </location>
</feature>
<evidence type="ECO:0000313" key="7">
    <source>
        <dbReference type="Proteomes" id="UP000177682"/>
    </source>
</evidence>